<dbReference type="OrthoDB" id="7459479at2759"/>
<dbReference type="InterPro" id="IPR055260">
    <property type="entry name" value="Ndc80_CH"/>
</dbReference>
<dbReference type="KEGG" id="crq:GCK72_001716"/>
<dbReference type="GO" id="GO:0005634">
    <property type="term" value="C:nucleus"/>
    <property type="evidence" value="ECO:0007669"/>
    <property type="project" value="UniProtKB-SubCell"/>
</dbReference>
<dbReference type="CTD" id="9815644"/>
<evidence type="ECO:0000313" key="1">
    <source>
        <dbReference type="EMBL" id="OZF99233.1"/>
    </source>
</evidence>
<reference evidence="1" key="1">
    <citation type="submission" date="2017-08" db="EMBL/GenBank/DDBJ databases">
        <authorList>
            <person name="de Groot N.N."/>
        </authorList>
    </citation>
    <scope>NUCLEOTIDE SEQUENCE [LARGE SCALE GENOMIC DNA]</scope>
    <source>
        <strain evidence="1">PX439</strain>
    </source>
</reference>
<name>A0A261AME4_CAERE</name>
<evidence type="ECO:0000313" key="2">
    <source>
        <dbReference type="Proteomes" id="UP000216624"/>
    </source>
</evidence>
<accession>A0A261AME4</accession>
<proteinExistence type="predicted"/>
<organism evidence="1 2">
    <name type="scientific">Caenorhabditis remanei</name>
    <name type="common">Caenorhabditis vulgaris</name>
    <dbReference type="NCBI Taxonomy" id="31234"/>
    <lineage>
        <taxon>Eukaryota</taxon>
        <taxon>Metazoa</taxon>
        <taxon>Ecdysozoa</taxon>
        <taxon>Nematoda</taxon>
        <taxon>Chromadorea</taxon>
        <taxon>Rhabditida</taxon>
        <taxon>Rhabditina</taxon>
        <taxon>Rhabditomorpha</taxon>
        <taxon>Rhabditoidea</taxon>
        <taxon>Rhabditidae</taxon>
        <taxon>Peloderinae</taxon>
        <taxon>Caenorhabditis</taxon>
    </lineage>
</organism>
<dbReference type="STRING" id="31234.E3LN44"/>
<dbReference type="InterPro" id="IPR038273">
    <property type="entry name" value="Ndc80_sf"/>
</dbReference>
<dbReference type="InterPro" id="IPR005550">
    <property type="entry name" value="Kinetochore_Ndc80"/>
</dbReference>
<dbReference type="OMA" id="PSHKFQK"/>
<dbReference type="PANTHER" id="PTHR10643">
    <property type="entry name" value="KINETOCHORE PROTEIN NDC80"/>
    <property type="match status" value="1"/>
</dbReference>
<feature type="non-terminal residue" evidence="1">
    <location>
        <position position="1"/>
    </location>
</feature>
<protein>
    <submittedName>
        <fullName evidence="1">Uncharacterized protein</fullName>
    </submittedName>
</protein>
<dbReference type="Proteomes" id="UP000216624">
    <property type="component" value="Unassembled WGS sequence"/>
</dbReference>
<dbReference type="Gene3D" id="1.10.418.30">
    <property type="entry name" value="Ncd80 complex, Ncd80 subunit"/>
    <property type="match status" value="1"/>
</dbReference>
<dbReference type="eggNOG" id="KOG0995">
    <property type="taxonomic scope" value="Eukaryota"/>
</dbReference>
<dbReference type="EMBL" id="NMWX01000006">
    <property type="protein sequence ID" value="OZF99233.1"/>
    <property type="molecule type" value="Genomic_DNA"/>
</dbReference>
<dbReference type="PANTHER" id="PTHR10643:SF2">
    <property type="entry name" value="KINETOCHORE PROTEIN NDC80 HOMOLOG"/>
    <property type="match status" value="1"/>
</dbReference>
<dbReference type="GO" id="GO:0051301">
    <property type="term" value="P:cell division"/>
    <property type="evidence" value="ECO:0007669"/>
    <property type="project" value="UniProtKB-UniRule"/>
</dbReference>
<dbReference type="GO" id="GO:0031262">
    <property type="term" value="C:Ndc80 complex"/>
    <property type="evidence" value="ECO:0007669"/>
    <property type="project" value="UniProtKB-UniRule"/>
</dbReference>
<sequence length="605" mass="70719">MFGTERRKTGGVNLNGRSSIAITPTKRFTDFGATSVRKTDGRPSLSVGQLGQQSSRPSIFKTSVHAPRDVKSFQAANAHKIFNFLVESDGADAPAESVIRTPRGKNDFIVIFESMYQHLSKDYEFPPLNQARIEEEVSSIFKGLGYPFHLKNSYFQPMGASHGWPHLLDALAWLVDFIKINKSVSADTQHIIFGDFLEPAKVQEKALSYAWFSTTFRDYTNDRKSAESSDSEFWVETKNKLRKYFEDSNEYEDMTANAQSALQQLRFDCDEIESERGQEQTYVEDIARLKDDIRKAMDYFESVQHLKERKENETAVIKEELEAKVAENEKIQMAVNELKERIEQQKRVHGLNGKEVRKMNLENSKDKDTVSDLQSEQEMLSKQLWRLRDENPFKDQKMKVIQIAENVTKILSGLNMQFELESLRPPENEKELRACWEILIGSWLPEINRQLHQRKLDVETEKSRFHQKFAAAEERIQIENEVLDEVKKKEAREERIHRDERDEWKEARQKQEKRYDELENEKEMLKRKMQMDGSLEKEIKAEKEKKEKIKKDLEEMHQGLEAVFRKKLEKIASETAEIGNEKTMFRIEAIEVEKLIDRKCSNQKV</sequence>
<dbReference type="Pfam" id="PF03801">
    <property type="entry name" value="Ndc80_HEC"/>
    <property type="match status" value="1"/>
</dbReference>
<dbReference type="GO" id="GO:0051315">
    <property type="term" value="P:attachment of mitotic spindle microtubules to kinetochore"/>
    <property type="evidence" value="ECO:0007669"/>
    <property type="project" value="UniProtKB-UniRule"/>
</dbReference>
<keyword evidence="2" id="KW-1185">Reference proteome</keyword>
<gene>
    <name evidence="1" type="ORF">FL82_04547</name>
</gene>
<comment type="caution">
    <text evidence="1">The sequence shown here is derived from an EMBL/GenBank/DDBJ whole genome shotgun (WGS) entry which is preliminary data.</text>
</comment>
<dbReference type="HOGENOM" id="CLU_454349_0_0_1"/>